<feature type="compositionally biased region" description="Low complexity" evidence="1">
    <location>
        <begin position="116"/>
        <end position="131"/>
    </location>
</feature>
<keyword evidence="3" id="KW-1185">Reference proteome</keyword>
<dbReference type="InterPro" id="IPR029063">
    <property type="entry name" value="SAM-dependent_MTases_sf"/>
</dbReference>
<dbReference type="Gene3D" id="3.40.50.150">
    <property type="entry name" value="Vaccinia Virus protein VP39"/>
    <property type="match status" value="1"/>
</dbReference>
<feature type="region of interest" description="Disordered" evidence="1">
    <location>
        <begin position="111"/>
        <end position="134"/>
    </location>
</feature>
<dbReference type="RefSeq" id="XP_033591537.1">
    <property type="nucleotide sequence ID" value="XM_033738858.1"/>
</dbReference>
<dbReference type="SUPFAM" id="SSF53335">
    <property type="entry name" value="S-adenosyl-L-methionine-dependent methyltransferases"/>
    <property type="match status" value="1"/>
</dbReference>
<evidence type="ECO:0008006" key="4">
    <source>
        <dbReference type="Google" id="ProtNLM"/>
    </source>
</evidence>
<gene>
    <name evidence="2" type="ORF">BDY17DRAFT_94372</name>
</gene>
<dbReference type="GeneID" id="54479859"/>
<evidence type="ECO:0000256" key="1">
    <source>
        <dbReference type="SAM" id="MobiDB-lite"/>
    </source>
</evidence>
<dbReference type="Proteomes" id="UP000799767">
    <property type="component" value="Unassembled WGS sequence"/>
</dbReference>
<organism evidence="2 3">
    <name type="scientific">Neohortaea acidophila</name>
    <dbReference type="NCBI Taxonomy" id="245834"/>
    <lineage>
        <taxon>Eukaryota</taxon>
        <taxon>Fungi</taxon>
        <taxon>Dikarya</taxon>
        <taxon>Ascomycota</taxon>
        <taxon>Pezizomycotina</taxon>
        <taxon>Dothideomycetes</taxon>
        <taxon>Dothideomycetidae</taxon>
        <taxon>Mycosphaerellales</taxon>
        <taxon>Teratosphaeriaceae</taxon>
        <taxon>Neohortaea</taxon>
    </lineage>
</organism>
<dbReference type="OrthoDB" id="506498at2759"/>
<accession>A0A6A6PXR7</accession>
<name>A0A6A6PXR7_9PEZI</name>
<proteinExistence type="predicted"/>
<sequence length="337" mass="38541">MAAAIPQPVDDETVIYANRRYSRFALDHRVYCVPIDNDEQNRIEELDDLLRLYFDVGNVLVPFPPRRTRRSASLPAILDCGFGRGAWIERVLVEYEDTVDITGVDLILGSRDSDDSGSSESSNGNTSSRLSPVQEYETKRWNLNAPFRSDPSADRLRPETFDLINSRFLAAGLDAPRWASYIRELRTMLKPGGWLQMVELAFPFVSSSGLLTDESALSRWWRWYETAGRRPSRNFRIGREVGPRLTEEGFARVSSQTHILPVGDWDPDRAELGRRNLAIAEKMLDSLSLYPFQAVERMNATDYGNLIAAAKNELRDPQYQLYYQVFVTYGQRAEVQR</sequence>
<reference evidence="2" key="1">
    <citation type="journal article" date="2020" name="Stud. Mycol.">
        <title>101 Dothideomycetes genomes: a test case for predicting lifestyles and emergence of pathogens.</title>
        <authorList>
            <person name="Haridas S."/>
            <person name="Albert R."/>
            <person name="Binder M."/>
            <person name="Bloem J."/>
            <person name="Labutti K."/>
            <person name="Salamov A."/>
            <person name="Andreopoulos B."/>
            <person name="Baker S."/>
            <person name="Barry K."/>
            <person name="Bills G."/>
            <person name="Bluhm B."/>
            <person name="Cannon C."/>
            <person name="Castanera R."/>
            <person name="Culley D."/>
            <person name="Daum C."/>
            <person name="Ezra D."/>
            <person name="Gonzalez J."/>
            <person name="Henrissat B."/>
            <person name="Kuo A."/>
            <person name="Liang C."/>
            <person name="Lipzen A."/>
            <person name="Lutzoni F."/>
            <person name="Magnuson J."/>
            <person name="Mondo S."/>
            <person name="Nolan M."/>
            <person name="Ohm R."/>
            <person name="Pangilinan J."/>
            <person name="Park H.-J."/>
            <person name="Ramirez L."/>
            <person name="Alfaro M."/>
            <person name="Sun H."/>
            <person name="Tritt A."/>
            <person name="Yoshinaga Y."/>
            <person name="Zwiers L.-H."/>
            <person name="Turgeon B."/>
            <person name="Goodwin S."/>
            <person name="Spatafora J."/>
            <person name="Crous P."/>
            <person name="Grigoriev I."/>
        </authorList>
    </citation>
    <scope>NUCLEOTIDE SEQUENCE</scope>
    <source>
        <strain evidence="2">CBS 113389</strain>
    </source>
</reference>
<evidence type="ECO:0000313" key="2">
    <source>
        <dbReference type="EMBL" id="KAF2484968.1"/>
    </source>
</evidence>
<evidence type="ECO:0000313" key="3">
    <source>
        <dbReference type="Proteomes" id="UP000799767"/>
    </source>
</evidence>
<protein>
    <recommendedName>
        <fullName evidence="4">S-adenosyl-L-methionine-dependent methyltransferase</fullName>
    </recommendedName>
</protein>
<dbReference type="AlphaFoldDB" id="A0A6A6PXR7"/>
<dbReference type="EMBL" id="MU001633">
    <property type="protein sequence ID" value="KAF2484968.1"/>
    <property type="molecule type" value="Genomic_DNA"/>
</dbReference>